<evidence type="ECO:0000256" key="2">
    <source>
        <dbReference type="ARBA" id="ARBA00006971"/>
    </source>
</evidence>
<evidence type="ECO:0000256" key="1">
    <source>
        <dbReference type="ARBA" id="ARBA00004167"/>
    </source>
</evidence>
<dbReference type="GO" id="GO:0006508">
    <property type="term" value="P:proteolysis"/>
    <property type="evidence" value="ECO:0007669"/>
    <property type="project" value="UniProtKB-KW"/>
</dbReference>
<evidence type="ECO:0000256" key="4">
    <source>
        <dbReference type="ARBA" id="ARBA00022989"/>
    </source>
</evidence>
<evidence type="ECO:0000256" key="5">
    <source>
        <dbReference type="ARBA" id="ARBA00023136"/>
    </source>
</evidence>
<dbReference type="RefSeq" id="WP_271200416.1">
    <property type="nucleotide sequence ID" value="NZ_BSFL01000002.1"/>
</dbReference>
<evidence type="ECO:0000313" key="9">
    <source>
        <dbReference type="Proteomes" id="UP001143309"/>
    </source>
</evidence>
<comment type="caution">
    <text evidence="8">The sequence shown here is derived from an EMBL/GenBank/DDBJ whole genome shotgun (WGS) entry which is preliminary data.</text>
</comment>
<dbReference type="SUPFAM" id="SSF117892">
    <property type="entry name" value="Band 7/SPFH domain"/>
    <property type="match status" value="1"/>
</dbReference>
<feature type="compositionally biased region" description="Low complexity" evidence="6">
    <location>
        <begin position="402"/>
        <end position="419"/>
    </location>
</feature>
<comment type="subcellular location">
    <subcellularLocation>
        <location evidence="1">Membrane</location>
        <topology evidence="1">Single-pass membrane protein</topology>
    </subcellularLocation>
</comment>
<dbReference type="InterPro" id="IPR050710">
    <property type="entry name" value="Band7/mec-2_domain"/>
</dbReference>
<reference evidence="8" key="1">
    <citation type="journal article" date="2014" name="Int. J. Syst. Evol. Microbiol.">
        <title>Complete genome sequence of Corynebacterium casei LMG S-19264T (=DSM 44701T), isolated from a smear-ripened cheese.</title>
        <authorList>
            <consortium name="US DOE Joint Genome Institute (JGI-PGF)"/>
            <person name="Walter F."/>
            <person name="Albersmeier A."/>
            <person name="Kalinowski J."/>
            <person name="Ruckert C."/>
        </authorList>
    </citation>
    <scope>NUCLEOTIDE SEQUENCE</scope>
    <source>
        <strain evidence="8">VKM B-2748</strain>
    </source>
</reference>
<organism evidence="8 9">
    <name type="scientific">Methylopila turkensis</name>
    <dbReference type="NCBI Taxonomy" id="1437816"/>
    <lineage>
        <taxon>Bacteria</taxon>
        <taxon>Pseudomonadati</taxon>
        <taxon>Pseudomonadota</taxon>
        <taxon>Alphaproteobacteria</taxon>
        <taxon>Hyphomicrobiales</taxon>
        <taxon>Methylopilaceae</taxon>
        <taxon>Methylopila</taxon>
    </lineage>
</organism>
<feature type="region of interest" description="Disordered" evidence="6">
    <location>
        <begin position="401"/>
        <end position="427"/>
    </location>
</feature>
<evidence type="ECO:0000313" key="8">
    <source>
        <dbReference type="EMBL" id="GLK79934.1"/>
    </source>
</evidence>
<evidence type="ECO:0000259" key="7">
    <source>
        <dbReference type="SMART" id="SM00244"/>
    </source>
</evidence>
<feature type="region of interest" description="Disordered" evidence="6">
    <location>
        <begin position="1"/>
        <end position="40"/>
    </location>
</feature>
<dbReference type="Proteomes" id="UP001143309">
    <property type="component" value="Unassembled WGS sequence"/>
</dbReference>
<evidence type="ECO:0000256" key="3">
    <source>
        <dbReference type="ARBA" id="ARBA00022692"/>
    </source>
</evidence>
<dbReference type="CDD" id="cd03404">
    <property type="entry name" value="SPFH_HflK"/>
    <property type="match status" value="1"/>
</dbReference>
<dbReference type="Gene3D" id="3.30.479.30">
    <property type="entry name" value="Band 7 domain"/>
    <property type="match status" value="1"/>
</dbReference>
<proteinExistence type="inferred from homology"/>
<dbReference type="InterPro" id="IPR020980">
    <property type="entry name" value="Membrane_HflK_N"/>
</dbReference>
<keyword evidence="3" id="KW-0812">Transmembrane</keyword>
<dbReference type="GO" id="GO:0008233">
    <property type="term" value="F:peptidase activity"/>
    <property type="evidence" value="ECO:0007669"/>
    <property type="project" value="UniProtKB-KW"/>
</dbReference>
<dbReference type="AlphaFoldDB" id="A0A9W6JPH5"/>
<dbReference type="InterPro" id="IPR001107">
    <property type="entry name" value="Band_7"/>
</dbReference>
<comment type="similarity">
    <text evidence="2">Belongs to the band 7/mec-2 family. HflK subfamily.</text>
</comment>
<feature type="compositionally biased region" description="Gly residues" evidence="6">
    <location>
        <begin position="7"/>
        <end position="24"/>
    </location>
</feature>
<keyword evidence="4" id="KW-1133">Transmembrane helix</keyword>
<keyword evidence="8" id="KW-0645">Protease</keyword>
<sequence>MPWSNQSGGGGGGPWGNKPGGPWGQGPQQQGGPNPPDLEDLIRRGQERLRSVLPGGGGSGRGVLALVAVAVVAWAVSGFYRVEADEEGIVLTFGRYTGTTQAGLNYHLPYPIQTVLTPKVTTQNSIEVGMRTAASGSARSPTSREVPQESLMLTGDENIVDVNFSVVWMIKPADPAAGRPSGAAAYLFNLQNPESTIKAVAESAMREVVGRSRLQQILTEGTPETDVTAQPTTPGAPPVEPVRKPEEVQSAAVTAAAVRELMQKTLDSYDAGIDIAQVQLQKIAPPGEVIGAFREVQVAQADRIRLTNEAQAYANRIVPEARGQATQTLQRAEGFKAATVAEAQGQASRFSQVVTEYTKAPEVTRERIFIETMERVMGAVDKVIIDPKASGQGVVPFLPLDQLGGQQQQQRQQQAPRAGAAGGGANQ</sequence>
<dbReference type="InterPro" id="IPR036013">
    <property type="entry name" value="Band_7/SPFH_dom_sf"/>
</dbReference>
<keyword evidence="9" id="KW-1185">Reference proteome</keyword>
<accession>A0A9W6JPH5</accession>
<dbReference type="GO" id="GO:0016020">
    <property type="term" value="C:membrane"/>
    <property type="evidence" value="ECO:0007669"/>
    <property type="project" value="UniProtKB-SubCell"/>
</dbReference>
<dbReference type="SMART" id="SM00244">
    <property type="entry name" value="PHB"/>
    <property type="match status" value="1"/>
</dbReference>
<gene>
    <name evidence="8" type="ORF">GCM10008174_16750</name>
</gene>
<keyword evidence="8" id="KW-0378">Hydrolase</keyword>
<protein>
    <submittedName>
        <fullName evidence="8">Protease modulator HflK</fullName>
    </submittedName>
</protein>
<reference evidence="8" key="2">
    <citation type="submission" date="2023-01" db="EMBL/GenBank/DDBJ databases">
        <authorList>
            <person name="Sun Q."/>
            <person name="Evtushenko L."/>
        </authorList>
    </citation>
    <scope>NUCLEOTIDE SEQUENCE</scope>
    <source>
        <strain evidence="8">VKM B-2748</strain>
    </source>
</reference>
<dbReference type="Pfam" id="PF01145">
    <property type="entry name" value="Band_7"/>
    <property type="match status" value="1"/>
</dbReference>
<dbReference type="EMBL" id="BSFL01000002">
    <property type="protein sequence ID" value="GLK79934.1"/>
    <property type="molecule type" value="Genomic_DNA"/>
</dbReference>
<keyword evidence="5" id="KW-0472">Membrane</keyword>
<feature type="domain" description="Band 7" evidence="7">
    <location>
        <begin position="77"/>
        <end position="297"/>
    </location>
</feature>
<name>A0A9W6JPH5_9HYPH</name>
<dbReference type="PANTHER" id="PTHR43327">
    <property type="entry name" value="STOMATIN-LIKE PROTEIN 2, MITOCHONDRIAL"/>
    <property type="match status" value="1"/>
</dbReference>
<feature type="region of interest" description="Disordered" evidence="6">
    <location>
        <begin position="220"/>
        <end position="242"/>
    </location>
</feature>
<dbReference type="InterPro" id="IPR010201">
    <property type="entry name" value="HflK"/>
</dbReference>
<dbReference type="Pfam" id="PF12221">
    <property type="entry name" value="HflK_N"/>
    <property type="match status" value="1"/>
</dbReference>
<evidence type="ECO:0000256" key="6">
    <source>
        <dbReference type="SAM" id="MobiDB-lite"/>
    </source>
</evidence>
<dbReference type="PANTHER" id="PTHR43327:SF2">
    <property type="entry name" value="MODULATOR OF FTSH PROTEASE HFLK"/>
    <property type="match status" value="1"/>
</dbReference>